<keyword evidence="2" id="KW-1185">Reference proteome</keyword>
<name>A0A060SAQ4_PYCCI</name>
<reference evidence="1" key="1">
    <citation type="submission" date="2014-01" db="EMBL/GenBank/DDBJ databases">
        <title>The genome of the white-rot fungus Pycnoporus cinnabarinus: a basidiomycete model with a versatile arsenal for lignocellulosic biomass breakdown.</title>
        <authorList>
            <person name="Levasseur A."/>
            <person name="Lomascolo A."/>
            <person name="Ruiz-Duenas F.J."/>
            <person name="Uzan E."/>
            <person name="Piumi F."/>
            <person name="Kues U."/>
            <person name="Ram A.F.J."/>
            <person name="Murat C."/>
            <person name="Haon M."/>
            <person name="Benoit I."/>
            <person name="Arfi Y."/>
            <person name="Chevret D."/>
            <person name="Drula E."/>
            <person name="Kwon M.J."/>
            <person name="Gouret P."/>
            <person name="Lesage-Meessen L."/>
            <person name="Lombard V."/>
            <person name="Mariette J."/>
            <person name="Noirot C."/>
            <person name="Park J."/>
            <person name="Patyshakuliyeva A."/>
            <person name="Wieneger R.A.B."/>
            <person name="Wosten H.A.B."/>
            <person name="Martin F."/>
            <person name="Coutinho P.M."/>
            <person name="de Vries R."/>
            <person name="Martinez A.T."/>
            <person name="Klopp C."/>
            <person name="Pontarotti P."/>
            <person name="Henrissat B."/>
            <person name="Record E."/>
        </authorList>
    </citation>
    <scope>NUCLEOTIDE SEQUENCE [LARGE SCALE GENOMIC DNA]</scope>
    <source>
        <strain evidence="1">BRFM137</strain>
    </source>
</reference>
<accession>A0A060SAQ4</accession>
<dbReference type="AlphaFoldDB" id="A0A060SAQ4"/>
<proteinExistence type="predicted"/>
<evidence type="ECO:0000313" key="1">
    <source>
        <dbReference type="EMBL" id="CDO71592.1"/>
    </source>
</evidence>
<evidence type="ECO:0000313" key="2">
    <source>
        <dbReference type="Proteomes" id="UP000029665"/>
    </source>
</evidence>
<comment type="caution">
    <text evidence="1">The sequence shown here is derived from an EMBL/GenBank/DDBJ whole genome shotgun (WGS) entry which is preliminary data.</text>
</comment>
<protein>
    <submittedName>
        <fullName evidence="1">Uncharacterized protein</fullName>
    </submittedName>
</protein>
<dbReference type="Proteomes" id="UP000029665">
    <property type="component" value="Unassembled WGS sequence"/>
</dbReference>
<gene>
    <name evidence="1" type="ORF">BN946_scf184911.g62</name>
</gene>
<organism evidence="1 2">
    <name type="scientific">Pycnoporus cinnabarinus</name>
    <name type="common">Cinnabar-red polypore</name>
    <name type="synonym">Trametes cinnabarina</name>
    <dbReference type="NCBI Taxonomy" id="5643"/>
    <lineage>
        <taxon>Eukaryota</taxon>
        <taxon>Fungi</taxon>
        <taxon>Dikarya</taxon>
        <taxon>Basidiomycota</taxon>
        <taxon>Agaricomycotina</taxon>
        <taxon>Agaricomycetes</taxon>
        <taxon>Polyporales</taxon>
        <taxon>Polyporaceae</taxon>
        <taxon>Trametes</taxon>
    </lineage>
</organism>
<sequence>MTVSPNPTLMIDPIDEESVSHTDNMKALEVVVETSHIVVTNDTPLDPSIANTPLTSPGADAAAGAALVLPSELAGSADFGSVRPTVTALDHIRATLS</sequence>
<dbReference type="HOGENOM" id="CLU_2347753_0_0_1"/>
<dbReference type="EMBL" id="CCBP010000103">
    <property type="protein sequence ID" value="CDO71592.1"/>
    <property type="molecule type" value="Genomic_DNA"/>
</dbReference>